<dbReference type="SUPFAM" id="SSF49785">
    <property type="entry name" value="Galactose-binding domain-like"/>
    <property type="match status" value="2"/>
</dbReference>
<dbReference type="PANTHER" id="PTHR42732:SF1">
    <property type="entry name" value="BETA-MANNOSIDASE"/>
    <property type="match status" value="1"/>
</dbReference>
<dbReference type="SUPFAM" id="SSF51445">
    <property type="entry name" value="(Trans)glycosidases"/>
    <property type="match status" value="1"/>
</dbReference>
<dbReference type="RefSeq" id="WP_157307798.1">
    <property type="nucleotide sequence ID" value="NZ_WRXN01000008.1"/>
</dbReference>
<reference evidence="5 6" key="1">
    <citation type="submission" date="2019-12" db="EMBL/GenBank/DDBJ databases">
        <title>Chitinophaga sp. strain ysch24 (GDMCC 1.1355), whole genome shotgun sequence.</title>
        <authorList>
            <person name="Zhang X."/>
        </authorList>
    </citation>
    <scope>NUCLEOTIDE SEQUENCE [LARGE SCALE GENOMIC DNA]</scope>
    <source>
        <strain evidence="6">ysch24</strain>
    </source>
</reference>
<dbReference type="InterPro" id="IPR000421">
    <property type="entry name" value="FA58C"/>
</dbReference>
<dbReference type="Pfam" id="PF22633">
    <property type="entry name" value="F5_F8_type_C_2"/>
    <property type="match status" value="1"/>
</dbReference>
<evidence type="ECO:0000259" key="4">
    <source>
        <dbReference type="PROSITE" id="PS50022"/>
    </source>
</evidence>
<dbReference type="InterPro" id="IPR017853">
    <property type="entry name" value="GH"/>
</dbReference>
<dbReference type="Gene3D" id="2.60.40.10">
    <property type="entry name" value="Immunoglobulins"/>
    <property type="match status" value="2"/>
</dbReference>
<dbReference type="InterPro" id="IPR008964">
    <property type="entry name" value="Invasin/intimin_cell_adhesion"/>
</dbReference>
<dbReference type="InterPro" id="IPR006101">
    <property type="entry name" value="Glyco_hydro_2"/>
</dbReference>
<dbReference type="InterPro" id="IPR006104">
    <property type="entry name" value="Glyco_hydro_2_N"/>
</dbReference>
<accession>A0A7K1U7M1</accession>
<dbReference type="Pfam" id="PF00703">
    <property type="entry name" value="Glyco_hydro_2"/>
    <property type="match status" value="1"/>
</dbReference>
<dbReference type="Pfam" id="PF02837">
    <property type="entry name" value="Glyco_hydro_2_N"/>
    <property type="match status" value="1"/>
</dbReference>
<protein>
    <submittedName>
        <fullName evidence="5">Beta-galactosidase</fullName>
    </submittedName>
</protein>
<keyword evidence="3" id="KW-0326">Glycosidase</keyword>
<dbReference type="PANTHER" id="PTHR42732">
    <property type="entry name" value="BETA-GALACTOSIDASE"/>
    <property type="match status" value="1"/>
</dbReference>
<dbReference type="PRINTS" id="PR00132">
    <property type="entry name" value="GLHYDRLASE2"/>
</dbReference>
<dbReference type="SUPFAM" id="SSF49303">
    <property type="entry name" value="beta-Galactosidase/glucuronidase domain"/>
    <property type="match status" value="1"/>
</dbReference>
<dbReference type="PROSITE" id="PS50022">
    <property type="entry name" value="FA58C_3"/>
    <property type="match status" value="1"/>
</dbReference>
<keyword evidence="2" id="KW-0378">Hydrolase</keyword>
<dbReference type="Gene3D" id="2.60.120.260">
    <property type="entry name" value="Galactose-binding domain-like"/>
    <property type="match status" value="2"/>
</dbReference>
<comment type="similarity">
    <text evidence="1">Belongs to the glycosyl hydrolase 2 family.</text>
</comment>
<name>A0A7K1U7M1_9BACT</name>
<dbReference type="InterPro" id="IPR006102">
    <property type="entry name" value="Ig-like_GH2"/>
</dbReference>
<keyword evidence="6" id="KW-1185">Reference proteome</keyword>
<feature type="domain" description="F5/8 type C" evidence="4">
    <location>
        <begin position="704"/>
        <end position="843"/>
    </location>
</feature>
<evidence type="ECO:0000256" key="1">
    <source>
        <dbReference type="ARBA" id="ARBA00007401"/>
    </source>
</evidence>
<dbReference type="InterPro" id="IPR008979">
    <property type="entry name" value="Galactose-bd-like_sf"/>
</dbReference>
<dbReference type="SUPFAM" id="SSF49373">
    <property type="entry name" value="Invasin/intimin cell-adhesion fragments"/>
    <property type="match status" value="1"/>
</dbReference>
<dbReference type="InterPro" id="IPR036156">
    <property type="entry name" value="Beta-gal/glucu_dom_sf"/>
</dbReference>
<dbReference type="InterPro" id="IPR013783">
    <property type="entry name" value="Ig-like_fold"/>
</dbReference>
<gene>
    <name evidence="5" type="ORF">GO493_18925</name>
</gene>
<evidence type="ECO:0000313" key="6">
    <source>
        <dbReference type="Proteomes" id="UP000461730"/>
    </source>
</evidence>
<evidence type="ECO:0000256" key="2">
    <source>
        <dbReference type="ARBA" id="ARBA00022801"/>
    </source>
</evidence>
<dbReference type="EMBL" id="WRXN01000008">
    <property type="protein sequence ID" value="MVT10354.1"/>
    <property type="molecule type" value="Genomic_DNA"/>
</dbReference>
<dbReference type="Gene3D" id="3.20.20.80">
    <property type="entry name" value="Glycosidases"/>
    <property type="match status" value="1"/>
</dbReference>
<evidence type="ECO:0000313" key="5">
    <source>
        <dbReference type="EMBL" id="MVT10354.1"/>
    </source>
</evidence>
<dbReference type="GO" id="GO:0004553">
    <property type="term" value="F:hydrolase activity, hydrolyzing O-glycosyl compounds"/>
    <property type="evidence" value="ECO:0007669"/>
    <property type="project" value="InterPro"/>
</dbReference>
<evidence type="ECO:0000256" key="3">
    <source>
        <dbReference type="ARBA" id="ARBA00023295"/>
    </source>
</evidence>
<dbReference type="AlphaFoldDB" id="A0A7K1U7M1"/>
<dbReference type="Proteomes" id="UP000461730">
    <property type="component" value="Unassembled WGS sequence"/>
</dbReference>
<dbReference type="InterPro" id="IPR006103">
    <property type="entry name" value="Glyco_hydro_2_cat"/>
</dbReference>
<dbReference type="InterPro" id="IPR051913">
    <property type="entry name" value="GH2_Domain-Containing"/>
</dbReference>
<dbReference type="Pfam" id="PF02836">
    <property type="entry name" value="Glyco_hydro_2_C"/>
    <property type="match status" value="1"/>
</dbReference>
<sequence length="843" mass="94051">MLTFSTKAQEVRRRLIFNKDWKFMMGDHPAADTPAYEDSRWEQVSLPHSFSIPYFQSPDFYTGYGWYRKYFTVTAKELGRKLNIEFEGAFQVAEVFINGKRAGEHRGGYTGFSLDISRLVQAGENVVAVRVNNIWDPALAPRAGEHVFSGGIYRDVYLVITDPVHVAWCGTFVTTPQVSRLAATVHVATEIQNQDSIAHAVKVQTVIIDKAGKTVSQFSSVRTLAAGDIATVDQISPVIPGPMLWHPDHPHLYTALTTLYVGKRRVDEYTTSFGIRSIRWTADQGFFLNGEHLYLQGANVHQDHAGWGDAVTNAGIFRDVQMMKDAGFNFIRGSHYPHDPAFYEACDRLGILFWSENVLWGIGGSDRQPEGYWNGSTYPTDEKDRAPFEASVEQQLEEMIRIHRNHPSVIAWCMSNEPFFTLQQTMAPLRKLLTRLVTLTHQYDPSRPAAIGGAQRPLDSSRIDKIGDIVGYNGDGATLAVFLKPGVPSVVTEYGSTTADRPGNYEPGWGDLAKDSGRNVYPWRSGQAIWCGFDHGSIAGSRLGRMGLVDYFRIPKRAWYWYRNHYRHIPPPEWPVAGTPAALRLTADKLIAGTDGTDDIQLRVTVLDNKGTPISNSPPVTLSIVTGPGEFPTGTAIQFNGSSDIRIQDGQAAIECRSGYAGITIVRATSPGLKPAELRLNFKGGPAYKEEITPRVQNRTYARFTREKKGKELQVFGRNNPTSASSQDARHLSGYAADGNENTWWQAAAGDTSAWWKIDVEKRLAMEEIHISFPSKNIYRYSVELSEDGRHWKTVDDRTENKEAVQESTIRLHGIIAGAVRIRFPIPAYAKLADVTITGEVKE</sequence>
<proteinExistence type="inferred from homology"/>
<organism evidence="5 6">
    <name type="scientific">Chitinophaga tropicalis</name>
    <dbReference type="NCBI Taxonomy" id="2683588"/>
    <lineage>
        <taxon>Bacteria</taxon>
        <taxon>Pseudomonadati</taxon>
        <taxon>Bacteroidota</taxon>
        <taxon>Chitinophagia</taxon>
        <taxon>Chitinophagales</taxon>
        <taxon>Chitinophagaceae</taxon>
        <taxon>Chitinophaga</taxon>
    </lineage>
</organism>
<dbReference type="GO" id="GO:0005975">
    <property type="term" value="P:carbohydrate metabolic process"/>
    <property type="evidence" value="ECO:0007669"/>
    <property type="project" value="InterPro"/>
</dbReference>
<comment type="caution">
    <text evidence="5">The sequence shown here is derived from an EMBL/GenBank/DDBJ whole genome shotgun (WGS) entry which is preliminary data.</text>
</comment>